<reference evidence="2 3" key="1">
    <citation type="journal article" date="2023" name="Hortic Res">
        <title>Pangenome of water caltrop reveals structural variations and asymmetric subgenome divergence after allopolyploidization.</title>
        <authorList>
            <person name="Zhang X."/>
            <person name="Chen Y."/>
            <person name="Wang L."/>
            <person name="Yuan Y."/>
            <person name="Fang M."/>
            <person name="Shi L."/>
            <person name="Lu R."/>
            <person name="Comes H.P."/>
            <person name="Ma Y."/>
            <person name="Chen Y."/>
            <person name="Huang G."/>
            <person name="Zhou Y."/>
            <person name="Zheng Z."/>
            <person name="Qiu Y."/>
        </authorList>
    </citation>
    <scope>NUCLEOTIDE SEQUENCE [LARGE SCALE GENOMIC DNA]</scope>
    <source>
        <strain evidence="2">F231</strain>
    </source>
</reference>
<evidence type="ECO:0000313" key="3">
    <source>
        <dbReference type="Proteomes" id="UP001346149"/>
    </source>
</evidence>
<organism evidence="2 3">
    <name type="scientific">Trapa natans</name>
    <name type="common">Water chestnut</name>
    <dbReference type="NCBI Taxonomy" id="22666"/>
    <lineage>
        <taxon>Eukaryota</taxon>
        <taxon>Viridiplantae</taxon>
        <taxon>Streptophyta</taxon>
        <taxon>Embryophyta</taxon>
        <taxon>Tracheophyta</taxon>
        <taxon>Spermatophyta</taxon>
        <taxon>Magnoliopsida</taxon>
        <taxon>eudicotyledons</taxon>
        <taxon>Gunneridae</taxon>
        <taxon>Pentapetalae</taxon>
        <taxon>rosids</taxon>
        <taxon>malvids</taxon>
        <taxon>Myrtales</taxon>
        <taxon>Lythraceae</taxon>
        <taxon>Trapa</taxon>
    </lineage>
</organism>
<keyword evidence="3" id="KW-1185">Reference proteome</keyword>
<sequence length="61" mass="6683">MEKNPLKVFLPAEMMIAREITQTGSHGRQRNHKTTASSNSAGTPRPKTWQSSLQSISEAAS</sequence>
<proteinExistence type="predicted"/>
<feature type="region of interest" description="Disordered" evidence="1">
    <location>
        <begin position="19"/>
        <end position="61"/>
    </location>
</feature>
<dbReference type="Proteomes" id="UP001346149">
    <property type="component" value="Unassembled WGS sequence"/>
</dbReference>
<protein>
    <submittedName>
        <fullName evidence="2">Uncharacterized protein</fullName>
    </submittedName>
</protein>
<name>A0AAN7LA22_TRANT</name>
<dbReference type="AlphaFoldDB" id="A0AAN7LA22"/>
<accession>A0AAN7LA22</accession>
<dbReference type="EMBL" id="JAXQNO010000017">
    <property type="protein sequence ID" value="KAK4779063.1"/>
    <property type="molecule type" value="Genomic_DNA"/>
</dbReference>
<comment type="caution">
    <text evidence="2">The sequence shown here is derived from an EMBL/GenBank/DDBJ whole genome shotgun (WGS) entry which is preliminary data.</text>
</comment>
<evidence type="ECO:0000256" key="1">
    <source>
        <dbReference type="SAM" id="MobiDB-lite"/>
    </source>
</evidence>
<feature type="compositionally biased region" description="Polar residues" evidence="1">
    <location>
        <begin position="34"/>
        <end position="61"/>
    </location>
</feature>
<evidence type="ECO:0000313" key="2">
    <source>
        <dbReference type="EMBL" id="KAK4779063.1"/>
    </source>
</evidence>
<gene>
    <name evidence="2" type="ORF">SAY86_006591</name>
</gene>